<comment type="similarity">
    <text evidence="1">Belongs to the TolB family.</text>
</comment>
<reference evidence="3 4" key="1">
    <citation type="submission" date="2020-01" db="EMBL/GenBank/DDBJ databases">
        <authorList>
            <person name="Kim M.K."/>
        </authorList>
    </citation>
    <scope>NUCLEOTIDE SEQUENCE [LARGE SCALE GENOMIC DNA]</scope>
    <source>
        <strain evidence="3 4">172606-1</strain>
    </source>
</reference>
<dbReference type="InterPro" id="IPR011659">
    <property type="entry name" value="WD40"/>
</dbReference>
<feature type="chain" id="PRO_5025386106" evidence="2">
    <location>
        <begin position="20"/>
        <end position="948"/>
    </location>
</feature>
<dbReference type="PANTHER" id="PTHR36842:SF1">
    <property type="entry name" value="PROTEIN TOLB"/>
    <property type="match status" value="1"/>
</dbReference>
<dbReference type="KEGG" id="rhoz:GXP67_15960"/>
<dbReference type="RefSeq" id="WP_162444050.1">
    <property type="nucleotide sequence ID" value="NZ_CP048222.1"/>
</dbReference>
<dbReference type="Proteomes" id="UP000480178">
    <property type="component" value="Chromosome"/>
</dbReference>
<protein>
    <submittedName>
        <fullName evidence="3">Uncharacterized protein</fullName>
    </submittedName>
</protein>
<dbReference type="EMBL" id="CP048222">
    <property type="protein sequence ID" value="QHT68029.1"/>
    <property type="molecule type" value="Genomic_DNA"/>
</dbReference>
<organism evidence="3 4">
    <name type="scientific">Rhodocytophaga rosea</name>
    <dbReference type="NCBI Taxonomy" id="2704465"/>
    <lineage>
        <taxon>Bacteria</taxon>
        <taxon>Pseudomonadati</taxon>
        <taxon>Bacteroidota</taxon>
        <taxon>Cytophagia</taxon>
        <taxon>Cytophagales</taxon>
        <taxon>Rhodocytophagaceae</taxon>
        <taxon>Rhodocytophaga</taxon>
    </lineage>
</organism>
<dbReference type="SUPFAM" id="SSF82171">
    <property type="entry name" value="DPP6 N-terminal domain-like"/>
    <property type="match status" value="1"/>
</dbReference>
<proteinExistence type="inferred from homology"/>
<keyword evidence="2" id="KW-0732">Signal</keyword>
<evidence type="ECO:0000313" key="3">
    <source>
        <dbReference type="EMBL" id="QHT68029.1"/>
    </source>
</evidence>
<sequence>MTKYLLLAFFACMSVQSIAQTQPILEQNPPSLRWFQIRTPKFRIIFPEGMEHEAQRTANTMETVYSPVSATLQREPRPISIILQNQTAISNGFVTITPRHSEFFTLPPQDYALLGTNDWIDLLAVHEFRHVVQYDKALRGLSKIFYYLFGGSGLAVTANLAVPGWYWEGDAVGTETALTTSGRGRIPAFYLDFRTFLLTKGPYSYQKAYLGSYRDYITGYYNRYKLGYFMTSHVKRKYGPDAWSNVLNRTYDFPFWPFVFSRSIKKELGLRVQDVYDSTMLEMKGIWEKQLENLPVTEATTKANGRNRVYTSYEFPQFLSDGRILAQKSGLADVETFVILGDSSRKREEKVFVPGYINDSGMLSVVNDKLVWSESAFDPRWSMRDYTVIKTYDIKNNKLKQITHKTRLSAPALSPDGSKIAAVQVSVNNEYNLVILDATTGERLNKLNNPDNNFYLMPRWSPDGKQMVAVVLNRKGKTIQLIDVATGNSQDVIPYNVMNIAHPVMYGNYIYFNSPFNGIDNIYAVNITTGQQYQVTSRKFGAYNPAVSPDGKTIAFNDFTQNGFRIATMPNDTTQWTPLNQVEDRTIDYHEPLIEQEGNRNIVADIPGKKYEINKYNKFRHIFNPYSWSPLAASGDNSVTLSITSQDLLNTALANIGVGYDGNERTGSFFTRLSYQGFYPILDAEFETTARNTGVTVRRQGQEDTVVRDIWREQILSAGFRLPFNFTHSRFSESLNLSAHTNISNVSDRMVENRNGLLHSMRYSLSYQRLHKRSIRDINPKWGQTLAIYYRNTPFGGDFKSELFAVQGNLLFPGLMKHHSFRLRAGYQTEMPSVYPFSTPLTFTRGYSYVSHKEYYNGSVEYRFPLFNPDWAIGKWLYFKRFKGNAFFDYGTGKTGDRTLEYRSIGFDLSTEFHFMRLFVPFELGIRSIYFPLTNTWSFQSLVLEVGF</sequence>
<accession>A0A6C0GJA4</accession>
<evidence type="ECO:0000313" key="4">
    <source>
        <dbReference type="Proteomes" id="UP000480178"/>
    </source>
</evidence>
<dbReference type="InterPro" id="IPR011042">
    <property type="entry name" value="6-blade_b-propeller_TolB-like"/>
</dbReference>
<dbReference type="PANTHER" id="PTHR36842">
    <property type="entry name" value="PROTEIN TOLB HOMOLOG"/>
    <property type="match status" value="1"/>
</dbReference>
<keyword evidence="4" id="KW-1185">Reference proteome</keyword>
<name>A0A6C0GJA4_9BACT</name>
<dbReference type="AlphaFoldDB" id="A0A6C0GJA4"/>
<evidence type="ECO:0000256" key="2">
    <source>
        <dbReference type="SAM" id="SignalP"/>
    </source>
</evidence>
<dbReference type="Gene3D" id="2.120.10.30">
    <property type="entry name" value="TolB, C-terminal domain"/>
    <property type="match status" value="1"/>
</dbReference>
<evidence type="ECO:0000256" key="1">
    <source>
        <dbReference type="ARBA" id="ARBA00009820"/>
    </source>
</evidence>
<feature type="signal peptide" evidence="2">
    <location>
        <begin position="1"/>
        <end position="19"/>
    </location>
</feature>
<gene>
    <name evidence="3" type="ORF">GXP67_15960</name>
</gene>
<dbReference type="Pfam" id="PF07676">
    <property type="entry name" value="PD40"/>
    <property type="match status" value="1"/>
</dbReference>